<dbReference type="Pfam" id="PF11957">
    <property type="entry name" value="efThoc1"/>
    <property type="match status" value="1"/>
</dbReference>
<dbReference type="RefSeq" id="XP_014160998.1">
    <property type="nucleotide sequence ID" value="XM_014305523.1"/>
</dbReference>
<evidence type="ECO:0000313" key="4">
    <source>
        <dbReference type="Proteomes" id="UP000054560"/>
    </source>
</evidence>
<proteinExistence type="predicted"/>
<protein>
    <submittedName>
        <fullName evidence="3">Uncharacterized protein</fullName>
    </submittedName>
</protein>
<feature type="region of interest" description="Disordered" evidence="1">
    <location>
        <begin position="144"/>
        <end position="167"/>
    </location>
</feature>
<keyword evidence="2" id="KW-1133">Transmembrane helix</keyword>
<dbReference type="Proteomes" id="UP000054560">
    <property type="component" value="Unassembled WGS sequence"/>
</dbReference>
<name>A0A0L0GDZ8_9EUKA</name>
<dbReference type="InterPro" id="IPR021861">
    <property type="entry name" value="THO_THOC1"/>
</dbReference>
<gene>
    <name evidence="3" type="ORF">SARC_00772</name>
</gene>
<keyword evidence="2" id="KW-0812">Transmembrane</keyword>
<feature type="transmembrane region" description="Helical" evidence="2">
    <location>
        <begin position="83"/>
        <end position="103"/>
    </location>
</feature>
<dbReference type="GO" id="GO:0006406">
    <property type="term" value="P:mRNA export from nucleus"/>
    <property type="evidence" value="ECO:0007669"/>
    <property type="project" value="TreeGrafter"/>
</dbReference>
<dbReference type="PANTHER" id="PTHR13265:SF0">
    <property type="entry name" value="HPR1"/>
    <property type="match status" value="1"/>
</dbReference>
<evidence type="ECO:0000313" key="3">
    <source>
        <dbReference type="EMBL" id="KNC87096.1"/>
    </source>
</evidence>
<evidence type="ECO:0000256" key="2">
    <source>
        <dbReference type="SAM" id="Phobius"/>
    </source>
</evidence>
<dbReference type="PANTHER" id="PTHR13265">
    <property type="entry name" value="THO COMPLEX SUBUNIT 1"/>
    <property type="match status" value="1"/>
</dbReference>
<dbReference type="GO" id="GO:0000445">
    <property type="term" value="C:THO complex part of transcription export complex"/>
    <property type="evidence" value="ECO:0007669"/>
    <property type="project" value="TreeGrafter"/>
</dbReference>
<dbReference type="STRING" id="667725.A0A0L0GDZ8"/>
<keyword evidence="4" id="KW-1185">Reference proteome</keyword>
<accession>A0A0L0GDZ8</accession>
<reference evidence="3 4" key="1">
    <citation type="submission" date="2011-02" db="EMBL/GenBank/DDBJ databases">
        <title>The Genome Sequence of Sphaeroforma arctica JP610.</title>
        <authorList>
            <consortium name="The Broad Institute Genome Sequencing Platform"/>
            <person name="Russ C."/>
            <person name="Cuomo C."/>
            <person name="Young S.K."/>
            <person name="Zeng Q."/>
            <person name="Gargeya S."/>
            <person name="Alvarado L."/>
            <person name="Berlin A."/>
            <person name="Chapman S.B."/>
            <person name="Chen Z."/>
            <person name="Freedman E."/>
            <person name="Gellesch M."/>
            <person name="Goldberg J."/>
            <person name="Griggs A."/>
            <person name="Gujja S."/>
            <person name="Heilman E."/>
            <person name="Heiman D."/>
            <person name="Howarth C."/>
            <person name="Mehta T."/>
            <person name="Neiman D."/>
            <person name="Pearson M."/>
            <person name="Roberts A."/>
            <person name="Saif S."/>
            <person name="Shea T."/>
            <person name="Shenoy N."/>
            <person name="Sisk P."/>
            <person name="Stolte C."/>
            <person name="Sykes S."/>
            <person name="White J."/>
            <person name="Yandava C."/>
            <person name="Burger G."/>
            <person name="Gray M.W."/>
            <person name="Holland P.W.H."/>
            <person name="King N."/>
            <person name="Lang F.B.F."/>
            <person name="Roger A.J."/>
            <person name="Ruiz-Trillo I."/>
            <person name="Haas B."/>
            <person name="Nusbaum C."/>
            <person name="Birren B."/>
        </authorList>
    </citation>
    <scope>NUCLEOTIDE SEQUENCE [LARGE SCALE GENOMIC DNA]</scope>
    <source>
        <strain evidence="3 4">JP610</strain>
    </source>
</reference>
<dbReference type="AlphaFoldDB" id="A0A0L0GDZ8"/>
<keyword evidence="2" id="KW-0472">Membrane</keyword>
<dbReference type="EMBL" id="KQ241623">
    <property type="protein sequence ID" value="KNC87096.1"/>
    <property type="molecule type" value="Genomic_DNA"/>
</dbReference>
<dbReference type="eggNOG" id="KOG2491">
    <property type="taxonomic scope" value="Eukaryota"/>
</dbReference>
<feature type="transmembrane region" description="Helical" evidence="2">
    <location>
        <begin position="29"/>
        <end position="51"/>
    </location>
</feature>
<dbReference type="OrthoDB" id="10257415at2759"/>
<dbReference type="GeneID" id="25901276"/>
<evidence type="ECO:0000256" key="1">
    <source>
        <dbReference type="SAM" id="MobiDB-lite"/>
    </source>
</evidence>
<organism evidence="3 4">
    <name type="scientific">Sphaeroforma arctica JP610</name>
    <dbReference type="NCBI Taxonomy" id="667725"/>
    <lineage>
        <taxon>Eukaryota</taxon>
        <taxon>Ichthyosporea</taxon>
        <taxon>Ichthyophonida</taxon>
        <taxon>Sphaeroforma</taxon>
    </lineage>
</organism>
<feature type="transmembrane region" description="Helical" evidence="2">
    <location>
        <begin position="206"/>
        <end position="224"/>
    </location>
</feature>
<sequence length="225" mass="25101">MSDRVLTSFFRETVLTMAATRSRDDKKRFLELCAILLAMDVLPASTVMFVAQDCLATSTIFECELLFSFLEDNMRFFGSCKNTLLIVCTGLIARLSTVLNAGFRGRILLFLARFYPLTDKSGANVIGAFNTDLNFGDVEAELEEEKSRTSTPQVLGTADPMDTDETVETSTKSVPGVYISYVRYGHRETRVLQTLDINTKWRSSEYPALVLVLIISLAADLTIVF</sequence>